<dbReference type="PANTHER" id="PTHR47840">
    <property type="entry name" value="ZN(II)2CYS6 TRANSCRIPTION FACTOR (EUROFUNG)-RELATED"/>
    <property type="match status" value="1"/>
</dbReference>
<keyword evidence="2" id="KW-0805">Transcription regulation</keyword>
<dbReference type="PROSITE" id="PS00463">
    <property type="entry name" value="ZN2_CY6_FUNGAL_1"/>
    <property type="match status" value="1"/>
</dbReference>
<dbReference type="SUPFAM" id="SSF57701">
    <property type="entry name" value="Zn2/Cys6 DNA-binding domain"/>
    <property type="match status" value="1"/>
</dbReference>
<dbReference type="InterPro" id="IPR007219">
    <property type="entry name" value="XnlR_reg_dom"/>
</dbReference>
<dbReference type="Gene3D" id="4.10.240.10">
    <property type="entry name" value="Zn(2)-C6 fungal-type DNA-binding domain"/>
    <property type="match status" value="1"/>
</dbReference>
<dbReference type="GO" id="GO:0006351">
    <property type="term" value="P:DNA-templated transcription"/>
    <property type="evidence" value="ECO:0007669"/>
    <property type="project" value="InterPro"/>
</dbReference>
<feature type="compositionally biased region" description="Polar residues" evidence="5">
    <location>
        <begin position="647"/>
        <end position="666"/>
    </location>
</feature>
<dbReference type="GO" id="GO:0000981">
    <property type="term" value="F:DNA-binding transcription factor activity, RNA polymerase II-specific"/>
    <property type="evidence" value="ECO:0007669"/>
    <property type="project" value="InterPro"/>
</dbReference>
<feature type="compositionally biased region" description="Low complexity" evidence="5">
    <location>
        <begin position="667"/>
        <end position="702"/>
    </location>
</feature>
<dbReference type="Proteomes" id="UP000700596">
    <property type="component" value="Unassembled WGS sequence"/>
</dbReference>
<evidence type="ECO:0000256" key="4">
    <source>
        <dbReference type="ARBA" id="ARBA00023242"/>
    </source>
</evidence>
<feature type="compositionally biased region" description="Low complexity" evidence="5">
    <location>
        <begin position="709"/>
        <end position="720"/>
    </location>
</feature>
<dbReference type="InterPro" id="IPR036864">
    <property type="entry name" value="Zn2-C6_fun-type_DNA-bd_sf"/>
</dbReference>
<organism evidence="7 8">
    <name type="scientific">Dendryphion nanum</name>
    <dbReference type="NCBI Taxonomy" id="256645"/>
    <lineage>
        <taxon>Eukaryota</taxon>
        <taxon>Fungi</taxon>
        <taxon>Dikarya</taxon>
        <taxon>Ascomycota</taxon>
        <taxon>Pezizomycotina</taxon>
        <taxon>Dothideomycetes</taxon>
        <taxon>Pleosporomycetidae</taxon>
        <taxon>Pleosporales</taxon>
        <taxon>Torulaceae</taxon>
        <taxon>Dendryphion</taxon>
    </lineage>
</organism>
<dbReference type="CDD" id="cd12148">
    <property type="entry name" value="fungal_TF_MHR"/>
    <property type="match status" value="1"/>
</dbReference>
<evidence type="ECO:0000256" key="2">
    <source>
        <dbReference type="ARBA" id="ARBA00023015"/>
    </source>
</evidence>
<comment type="caution">
    <text evidence="7">The sequence shown here is derived from an EMBL/GenBank/DDBJ whole genome shotgun (WGS) entry which is preliminary data.</text>
</comment>
<reference evidence="7" key="1">
    <citation type="journal article" date="2021" name="Nat. Commun.">
        <title>Genetic determinants of endophytism in the Arabidopsis root mycobiome.</title>
        <authorList>
            <person name="Mesny F."/>
            <person name="Miyauchi S."/>
            <person name="Thiergart T."/>
            <person name="Pickel B."/>
            <person name="Atanasova L."/>
            <person name="Karlsson M."/>
            <person name="Huettel B."/>
            <person name="Barry K.W."/>
            <person name="Haridas S."/>
            <person name="Chen C."/>
            <person name="Bauer D."/>
            <person name="Andreopoulos W."/>
            <person name="Pangilinan J."/>
            <person name="LaButti K."/>
            <person name="Riley R."/>
            <person name="Lipzen A."/>
            <person name="Clum A."/>
            <person name="Drula E."/>
            <person name="Henrissat B."/>
            <person name="Kohler A."/>
            <person name="Grigoriev I.V."/>
            <person name="Martin F.M."/>
            <person name="Hacquard S."/>
        </authorList>
    </citation>
    <scope>NUCLEOTIDE SEQUENCE</scope>
    <source>
        <strain evidence="7">MPI-CAGE-CH-0243</strain>
    </source>
</reference>
<dbReference type="EMBL" id="JAGMWT010000003">
    <property type="protein sequence ID" value="KAH7132488.1"/>
    <property type="molecule type" value="Genomic_DNA"/>
</dbReference>
<evidence type="ECO:0000256" key="3">
    <source>
        <dbReference type="ARBA" id="ARBA00023163"/>
    </source>
</evidence>
<keyword evidence="3" id="KW-0804">Transcription</keyword>
<evidence type="ECO:0000313" key="8">
    <source>
        <dbReference type="Proteomes" id="UP000700596"/>
    </source>
</evidence>
<evidence type="ECO:0000256" key="5">
    <source>
        <dbReference type="SAM" id="MobiDB-lite"/>
    </source>
</evidence>
<dbReference type="SMART" id="SM00066">
    <property type="entry name" value="GAL4"/>
    <property type="match status" value="1"/>
</dbReference>
<protein>
    <recommendedName>
        <fullName evidence="6">Zn(2)-C6 fungal-type domain-containing protein</fullName>
    </recommendedName>
</protein>
<feature type="domain" description="Zn(2)-C6 fungal-type" evidence="6">
    <location>
        <begin position="19"/>
        <end position="52"/>
    </location>
</feature>
<evidence type="ECO:0000259" key="6">
    <source>
        <dbReference type="PROSITE" id="PS50048"/>
    </source>
</evidence>
<proteinExistence type="predicted"/>
<sequence>MPKEDSIPMRKKMRKGTHSCFECRRRKIRCIYPSDNPDVCSECFARGSRCVDQEHADPEVVVDHRKNLRERVSRLEALVDSLLEDKTEKTERSVTDASSSRTPNYITTKDTFPPTPLSSEASSSLFNPLNYSSNQRAQSERGHHVPILSAFEDALNDAEERMKAQMEKSTSRKVSTPAPPRPVAEEARFTVVCKNAEDMMDDNSATFAARKERAKKGLLAALPPYDQLNRILNTNNEWWSTWRRKCMGTSGPNETLPQFAAKALASENIGSLGVLVLAVAICVADETNIDSYIEAVDRWVLSDDEYAATLEGMEVLILKAKWYADIGQPRRAWLAHRKGLTYCQLMGMHRKRTSSAAHESIWWSLYHGDRFLSLLLGLPYGISDAHCDLTIPDTSGEYLSPLTFVNRLSMLCGKVIDRNQGIAEQSFAWALQIDQELEDLWKKLDPEWLDYSPLLADIESNAAELRERLMAQMVYQQIRVYLHLPFMLKSQSNSRFAYSRSACLTGSREVLRHYQALRTGEVQPLYECKAVDFIGFTSAVLIMLGLFNYGATRGSASAKDQETDVRLIEVSIDIFRRASSEKGGRVALQSAEVLEKMLLKHKLECNQTAGGPNNPNECADMAEFVIPYFGTISIRRAGKPDLPMCRSSMQSPNGSTSTPGGNMHNPSISSSTTSPLQSHTQFPTPTSTTTTSTDFFSQPSQSRSHTHKTQNTTAPSTTSSTFNFNTDPFISYDGFYNWPSTSTNATPAADISTSTTANITGAAAPSTTDTTLLGTHVNDDSMNNFPLPTNNFSWQNMPMDIDQDWSWFLNEGTQGSGGNGLGGGTSGVAGLGEQFAQHSHFAGFG</sequence>
<gene>
    <name evidence="7" type="ORF">B0J11DRAFT_228459</name>
</gene>
<dbReference type="SMART" id="SM00906">
    <property type="entry name" value="Fungal_trans"/>
    <property type="match status" value="1"/>
</dbReference>
<keyword evidence="4" id="KW-0539">Nucleus</keyword>
<keyword evidence="8" id="KW-1185">Reference proteome</keyword>
<dbReference type="PROSITE" id="PS50048">
    <property type="entry name" value="ZN2_CY6_FUNGAL_2"/>
    <property type="match status" value="1"/>
</dbReference>
<dbReference type="GO" id="GO:0003677">
    <property type="term" value="F:DNA binding"/>
    <property type="evidence" value="ECO:0007669"/>
    <property type="project" value="InterPro"/>
</dbReference>
<dbReference type="AlphaFoldDB" id="A0A9P9E7R7"/>
<dbReference type="CDD" id="cd00067">
    <property type="entry name" value="GAL4"/>
    <property type="match status" value="1"/>
</dbReference>
<feature type="region of interest" description="Disordered" evidence="5">
    <location>
        <begin position="86"/>
        <end position="123"/>
    </location>
</feature>
<keyword evidence="1" id="KW-0479">Metal-binding</keyword>
<evidence type="ECO:0000313" key="7">
    <source>
        <dbReference type="EMBL" id="KAH7132488.1"/>
    </source>
</evidence>
<feature type="region of interest" description="Disordered" evidence="5">
    <location>
        <begin position="640"/>
        <end position="720"/>
    </location>
</feature>
<name>A0A9P9E7R7_9PLEO</name>
<accession>A0A9P9E7R7</accession>
<dbReference type="OrthoDB" id="6509908at2759"/>
<dbReference type="GO" id="GO:0008270">
    <property type="term" value="F:zinc ion binding"/>
    <property type="evidence" value="ECO:0007669"/>
    <property type="project" value="InterPro"/>
</dbReference>
<dbReference type="PANTHER" id="PTHR47840:SF1">
    <property type="entry name" value="ZN(II)2CYS6 TRANSCRIPTION FACTOR (EUROFUNG)"/>
    <property type="match status" value="1"/>
</dbReference>
<feature type="compositionally biased region" description="Polar residues" evidence="5">
    <location>
        <begin position="95"/>
        <end position="110"/>
    </location>
</feature>
<evidence type="ECO:0000256" key="1">
    <source>
        <dbReference type="ARBA" id="ARBA00022723"/>
    </source>
</evidence>
<dbReference type="InterPro" id="IPR001138">
    <property type="entry name" value="Zn2Cys6_DnaBD"/>
</dbReference>